<dbReference type="Proteomes" id="UP001549920">
    <property type="component" value="Unassembled WGS sequence"/>
</dbReference>
<keyword evidence="2 7" id="KW-0808">Transferase</keyword>
<evidence type="ECO:0000256" key="2">
    <source>
        <dbReference type="ARBA" id="ARBA00022679"/>
    </source>
</evidence>
<evidence type="ECO:0000256" key="7">
    <source>
        <dbReference type="RuleBase" id="RU079119"/>
    </source>
</evidence>
<protein>
    <recommendedName>
        <fullName evidence="7">Palmitoyltransferase</fullName>
        <ecNumber evidence="7">2.3.1.225</ecNumber>
    </recommendedName>
</protein>
<dbReference type="Pfam" id="PF01529">
    <property type="entry name" value="DHHC"/>
    <property type="match status" value="1"/>
</dbReference>
<evidence type="ECO:0000259" key="8">
    <source>
        <dbReference type="Pfam" id="PF01529"/>
    </source>
</evidence>
<feature type="transmembrane region" description="Helical" evidence="7">
    <location>
        <begin position="12"/>
        <end position="35"/>
    </location>
</feature>
<dbReference type="InterPro" id="IPR039859">
    <property type="entry name" value="PFA4/ZDH16/20/ERF2-like"/>
</dbReference>
<dbReference type="InterPro" id="IPR001594">
    <property type="entry name" value="Palmitoyltrfase_DHHC"/>
</dbReference>
<evidence type="ECO:0000256" key="6">
    <source>
        <dbReference type="ARBA" id="ARBA00023315"/>
    </source>
</evidence>
<proteinExistence type="inferred from homology"/>
<keyword evidence="3 7" id="KW-0812">Transmembrane</keyword>
<name>A0ABR3I8E5_LOXSC</name>
<dbReference type="PROSITE" id="PS50216">
    <property type="entry name" value="DHHC"/>
    <property type="match status" value="1"/>
</dbReference>
<feature type="transmembrane region" description="Helical" evidence="7">
    <location>
        <begin position="198"/>
        <end position="220"/>
    </location>
</feature>
<keyword evidence="10" id="KW-1185">Reference proteome</keyword>
<keyword evidence="5 7" id="KW-0472">Membrane</keyword>
<evidence type="ECO:0000256" key="3">
    <source>
        <dbReference type="ARBA" id="ARBA00022692"/>
    </source>
</evidence>
<feature type="transmembrane region" description="Helical" evidence="7">
    <location>
        <begin position="141"/>
        <end position="158"/>
    </location>
</feature>
<evidence type="ECO:0000256" key="5">
    <source>
        <dbReference type="ARBA" id="ARBA00023136"/>
    </source>
</evidence>
<dbReference type="PANTHER" id="PTHR12246">
    <property type="entry name" value="PALMITOYLTRANSFERASE ZDHHC16"/>
    <property type="match status" value="1"/>
</dbReference>
<comment type="domain">
    <text evidence="7">The DHHC domain is required for palmitoyltransferase activity.</text>
</comment>
<evidence type="ECO:0000313" key="9">
    <source>
        <dbReference type="EMBL" id="KAL0892561.1"/>
    </source>
</evidence>
<accession>A0ABR3I8E5</accession>
<evidence type="ECO:0000256" key="4">
    <source>
        <dbReference type="ARBA" id="ARBA00022989"/>
    </source>
</evidence>
<dbReference type="EC" id="2.3.1.225" evidence="7"/>
<organism evidence="9 10">
    <name type="scientific">Loxostege sticticalis</name>
    <name type="common">Beet webworm moth</name>
    <dbReference type="NCBI Taxonomy" id="481309"/>
    <lineage>
        <taxon>Eukaryota</taxon>
        <taxon>Metazoa</taxon>
        <taxon>Ecdysozoa</taxon>
        <taxon>Arthropoda</taxon>
        <taxon>Hexapoda</taxon>
        <taxon>Insecta</taxon>
        <taxon>Pterygota</taxon>
        <taxon>Neoptera</taxon>
        <taxon>Endopterygota</taxon>
        <taxon>Lepidoptera</taxon>
        <taxon>Glossata</taxon>
        <taxon>Ditrysia</taxon>
        <taxon>Pyraloidea</taxon>
        <taxon>Crambidae</taxon>
        <taxon>Pyraustinae</taxon>
        <taxon>Loxostege</taxon>
    </lineage>
</organism>
<dbReference type="EMBL" id="JBEUOH010000007">
    <property type="protein sequence ID" value="KAL0892561.1"/>
    <property type="molecule type" value="Genomic_DNA"/>
</dbReference>
<evidence type="ECO:0000313" key="10">
    <source>
        <dbReference type="Proteomes" id="UP001549920"/>
    </source>
</evidence>
<comment type="caution">
    <text evidence="9">The sequence shown here is derived from an EMBL/GenBank/DDBJ whole genome shotgun (WGS) entry which is preliminary data.</text>
</comment>
<reference evidence="9 10" key="1">
    <citation type="submission" date="2024-06" db="EMBL/GenBank/DDBJ databases">
        <title>A chromosome-level genome assembly of beet webworm, Loxostege sticticalis.</title>
        <authorList>
            <person name="Zhang Y."/>
        </authorList>
    </citation>
    <scope>NUCLEOTIDE SEQUENCE [LARGE SCALE GENOMIC DNA]</scope>
    <source>
        <strain evidence="9">AQ026</strain>
        <tissue evidence="9">Whole body</tissue>
    </source>
</reference>
<keyword evidence="4 7" id="KW-1133">Transmembrane helix</keyword>
<comment type="catalytic activity">
    <reaction evidence="7">
        <text>L-cysteinyl-[protein] + hexadecanoyl-CoA = S-hexadecanoyl-L-cysteinyl-[protein] + CoA</text>
        <dbReference type="Rhea" id="RHEA:36683"/>
        <dbReference type="Rhea" id="RHEA-COMP:10131"/>
        <dbReference type="Rhea" id="RHEA-COMP:11032"/>
        <dbReference type="ChEBI" id="CHEBI:29950"/>
        <dbReference type="ChEBI" id="CHEBI:57287"/>
        <dbReference type="ChEBI" id="CHEBI:57379"/>
        <dbReference type="ChEBI" id="CHEBI:74151"/>
        <dbReference type="EC" id="2.3.1.225"/>
    </reaction>
</comment>
<evidence type="ECO:0000256" key="1">
    <source>
        <dbReference type="ARBA" id="ARBA00004141"/>
    </source>
</evidence>
<comment type="subcellular location">
    <subcellularLocation>
        <location evidence="1">Membrane</location>
        <topology evidence="1">Multi-pass membrane protein</topology>
    </subcellularLocation>
</comment>
<sequence>MTMKICPRRISWIYLFEKVLCFIIVFLVNPCYFIFHMTFIRNNLVALYNPEPVQYWFHFFMSWFCFINVTGNIFMAIFTDTSLKKNFSSRYGFDGGTYCGICKKFRPPKSWHCRKCNVCILRRNHHCFFISRCIGINNQRYFLLYLAYILISLVYSTYHDFFVVASKFERTVDMLVSMIFPFNPVTRSMVLRSCKVPALYALFLALNVALIIWLLFVIYYHWQNAIRGVTPHERLSLERKKLSDAHNTDQIDRNEDTSNWKENMLRIFGTRWYLAILIPFVDSPFPEEGRKSGQWKLA</sequence>
<feature type="transmembrane region" description="Helical" evidence="7">
    <location>
        <begin position="55"/>
        <end position="78"/>
    </location>
</feature>
<feature type="domain" description="Palmitoyltransferase DHHC" evidence="8">
    <location>
        <begin position="94"/>
        <end position="236"/>
    </location>
</feature>
<gene>
    <name evidence="9" type="ORF">ABMA27_015659</name>
</gene>
<comment type="similarity">
    <text evidence="7">Belongs to the DHHC palmitoyltransferase family.</text>
</comment>
<keyword evidence="6 7" id="KW-0012">Acyltransferase</keyword>